<dbReference type="RefSeq" id="WP_089534209.1">
    <property type="nucleotide sequence ID" value="NZ_CP022437.1"/>
</dbReference>
<accession>A0A221MHV0</accession>
<evidence type="ECO:0000256" key="6">
    <source>
        <dbReference type="ARBA" id="ARBA00022989"/>
    </source>
</evidence>
<keyword evidence="6 8" id="KW-1133">Transmembrane helix</keyword>
<evidence type="ECO:0000313" key="11">
    <source>
        <dbReference type="Proteomes" id="UP000204391"/>
    </source>
</evidence>
<feature type="transmembrane region" description="Helical" evidence="8">
    <location>
        <begin position="207"/>
        <end position="228"/>
    </location>
</feature>
<dbReference type="AlphaFoldDB" id="A0A221MHV0"/>
<feature type="transmembrane region" description="Helical" evidence="8">
    <location>
        <begin position="59"/>
        <end position="83"/>
    </location>
</feature>
<evidence type="ECO:0000256" key="3">
    <source>
        <dbReference type="ARBA" id="ARBA00022475"/>
    </source>
</evidence>
<dbReference type="Proteomes" id="UP000204391">
    <property type="component" value="Chromosome"/>
</dbReference>
<feature type="transmembrane region" description="Helical" evidence="8">
    <location>
        <begin position="21"/>
        <end position="39"/>
    </location>
</feature>
<dbReference type="Pfam" id="PF13303">
    <property type="entry name" value="PTS_EIIC_2"/>
    <property type="match status" value="1"/>
</dbReference>
<evidence type="ECO:0000313" key="10">
    <source>
        <dbReference type="EMBL" id="ASN07216.1"/>
    </source>
</evidence>
<proteinExistence type="predicted"/>
<evidence type="ECO:0000259" key="9">
    <source>
        <dbReference type="Pfam" id="PF13303"/>
    </source>
</evidence>
<evidence type="ECO:0000256" key="8">
    <source>
        <dbReference type="SAM" id="Phobius"/>
    </source>
</evidence>
<dbReference type="GO" id="GO:0008982">
    <property type="term" value="F:protein-N(PI)-phosphohistidine-sugar phosphotransferase activity"/>
    <property type="evidence" value="ECO:0007669"/>
    <property type="project" value="InterPro"/>
</dbReference>
<evidence type="ECO:0000256" key="1">
    <source>
        <dbReference type="ARBA" id="ARBA00004651"/>
    </source>
</evidence>
<evidence type="ECO:0000256" key="2">
    <source>
        <dbReference type="ARBA" id="ARBA00022448"/>
    </source>
</evidence>
<dbReference type="KEGG" id="vne:CFK40_20520"/>
<feature type="transmembrane region" description="Helical" evidence="8">
    <location>
        <begin position="138"/>
        <end position="163"/>
    </location>
</feature>
<keyword evidence="5 8" id="KW-0812">Transmembrane</keyword>
<reference evidence="10 11" key="1">
    <citation type="journal article" date="2003" name="Int. J. Syst. Evol. Microbiol.">
        <title>Virgibacillus carmonensis sp. nov., Virgibacillus necropolis sp. nov. and Virgibacillus picturae sp. nov., three novel species isolated from deteriorated mural paintings, transfer of the species of the genus salibacillus to Virgibacillus, as Virgibacillus marismortui comb. nov. and Virgibacillus salexigens comb. nov., and emended description of the genus Virgibacillus.</title>
        <authorList>
            <person name="Heyrman J."/>
            <person name="Logan N.A."/>
            <person name="Busse H.J."/>
            <person name="Balcaen A."/>
            <person name="Lebbe L."/>
            <person name="Rodriguez-Diaz M."/>
            <person name="Swings J."/>
            <person name="De Vos P."/>
        </authorList>
    </citation>
    <scope>NUCLEOTIDE SEQUENCE [LARGE SCALE GENOMIC DNA]</scope>
    <source>
        <strain evidence="10 11">LMG 19488</strain>
    </source>
</reference>
<keyword evidence="11" id="KW-1185">Reference proteome</keyword>
<evidence type="ECO:0000256" key="4">
    <source>
        <dbReference type="ARBA" id="ARBA00022597"/>
    </source>
</evidence>
<organism evidence="10 11">
    <name type="scientific">Virgibacillus necropolis</name>
    <dbReference type="NCBI Taxonomy" id="163877"/>
    <lineage>
        <taxon>Bacteria</taxon>
        <taxon>Bacillati</taxon>
        <taxon>Bacillota</taxon>
        <taxon>Bacilli</taxon>
        <taxon>Bacillales</taxon>
        <taxon>Bacillaceae</taxon>
        <taxon>Virgibacillus</taxon>
    </lineage>
</organism>
<protein>
    <submittedName>
        <fullName evidence="10">PTS sugar transporter subunit IIC</fullName>
    </submittedName>
</protein>
<keyword evidence="2" id="KW-0813">Transport</keyword>
<feature type="transmembrane region" description="Helical" evidence="8">
    <location>
        <begin position="308"/>
        <end position="331"/>
    </location>
</feature>
<feature type="transmembrane region" description="Helical" evidence="8">
    <location>
        <begin position="255"/>
        <end position="276"/>
    </location>
</feature>
<feature type="transmembrane region" description="Helical" evidence="8">
    <location>
        <begin position="175"/>
        <end position="201"/>
    </location>
</feature>
<keyword evidence="7 8" id="KW-0472">Membrane</keyword>
<keyword evidence="4 10" id="KW-0762">Sugar transport</keyword>
<dbReference type="EMBL" id="CP022437">
    <property type="protein sequence ID" value="ASN07216.1"/>
    <property type="molecule type" value="Genomic_DNA"/>
</dbReference>
<dbReference type="OrthoDB" id="396983at2"/>
<sequence length="347" mass="36909">MKAFLQRKGITLSWKEYVITALSYMALGLFSSLIIGLIIKTMGEQLGQFSWFPQDIETALISMGAYAMETKIMGGAIGVAIAYGLKAPPLVLLSALFGGAFGAELGGPVGSYVAALFATEFGKLVYKETRVDIIVTPFVTILAGFLTGTFIGPPINTFMIWFGEVINWSTAQQPFIMGILVAVLMGWALTAPISSLAISIMLSLDGLAAGAATIGCAAQMIGFAVISYRDNGLGGFFAQGIGTSMLQVANILKKPILIIPPTIAGIVLAPFATVWLEMENNALGAGMGTSGLVGQIMTFETMGFTLDVFWAVLILHIIAPAFISLLIAAYFRKKGWIKPGDMKITYE</sequence>
<name>A0A221MHV0_9BACI</name>
<gene>
    <name evidence="10" type="ORF">CFK40_20520</name>
</gene>
<evidence type="ECO:0000256" key="5">
    <source>
        <dbReference type="ARBA" id="ARBA00022692"/>
    </source>
</evidence>
<dbReference type="GO" id="GO:0005886">
    <property type="term" value="C:plasma membrane"/>
    <property type="evidence" value="ECO:0007669"/>
    <property type="project" value="UniProtKB-SubCell"/>
</dbReference>
<dbReference type="InterPro" id="IPR003352">
    <property type="entry name" value="PTS_EIIC"/>
</dbReference>
<dbReference type="GO" id="GO:0009401">
    <property type="term" value="P:phosphoenolpyruvate-dependent sugar phosphotransferase system"/>
    <property type="evidence" value="ECO:0007669"/>
    <property type="project" value="InterPro"/>
</dbReference>
<feature type="domain" description="Phosphotransferase system EIIC" evidence="9">
    <location>
        <begin position="20"/>
        <end position="344"/>
    </location>
</feature>
<comment type="subcellular location">
    <subcellularLocation>
        <location evidence="1">Cell membrane</location>
        <topology evidence="1">Multi-pass membrane protein</topology>
    </subcellularLocation>
</comment>
<evidence type="ECO:0000256" key="7">
    <source>
        <dbReference type="ARBA" id="ARBA00023136"/>
    </source>
</evidence>
<feature type="transmembrane region" description="Helical" evidence="8">
    <location>
        <begin position="90"/>
        <end position="118"/>
    </location>
</feature>
<keyword evidence="3" id="KW-1003">Cell membrane</keyword>